<dbReference type="InterPro" id="IPR050902">
    <property type="entry name" value="ABC_Transporter_SBP"/>
</dbReference>
<comment type="caution">
    <text evidence="3">The sequence shown here is derived from an EMBL/GenBank/DDBJ whole genome shotgun (WGS) entry which is preliminary data.</text>
</comment>
<evidence type="ECO:0000256" key="1">
    <source>
        <dbReference type="ARBA" id="ARBA00022729"/>
    </source>
</evidence>
<dbReference type="SUPFAM" id="SSF53807">
    <property type="entry name" value="Helical backbone' metal receptor"/>
    <property type="match status" value="1"/>
</dbReference>
<keyword evidence="4" id="KW-1185">Reference proteome</keyword>
<dbReference type="RefSeq" id="WP_009726418.1">
    <property type="nucleotide sequence ID" value="NZ_APHR01000035.1"/>
</dbReference>
<protein>
    <submittedName>
        <fullName evidence="3">Vitamin B12 ABC transporter, B12-binding component BtuF</fullName>
    </submittedName>
</protein>
<dbReference type="PANTHER" id="PTHR30535">
    <property type="entry name" value="VITAMIN B12-BINDING PROTEIN"/>
    <property type="match status" value="1"/>
</dbReference>
<dbReference type="OrthoDB" id="6495095at2"/>
<gene>
    <name evidence="3" type="ORF">MPL1_07144</name>
</gene>
<accession>M7P0S8</accession>
<dbReference type="Pfam" id="PF01497">
    <property type="entry name" value="Peripla_BP_2"/>
    <property type="match status" value="1"/>
</dbReference>
<reference evidence="3 4" key="1">
    <citation type="journal article" date="2013" name="Genome Announc.">
        <title>Draft Genome Sequence of Methylophaga lonarensis MPLT, a Haloalkaliphilic (Non-Methane-Utilizing) Methylotroph.</title>
        <authorList>
            <person name="Shetty S.A."/>
            <person name="Marathe N.P."/>
            <person name="Munot H."/>
            <person name="Antony C.P."/>
            <person name="Dhotre D.P."/>
            <person name="Murrell J.C."/>
            <person name="Shouche Y.S."/>
        </authorList>
    </citation>
    <scope>NUCLEOTIDE SEQUENCE [LARGE SCALE GENOMIC DNA]</scope>
    <source>
        <strain evidence="3 4">MPL</strain>
    </source>
</reference>
<dbReference type="PANTHER" id="PTHR30535:SF34">
    <property type="entry name" value="MOLYBDATE-BINDING PROTEIN MOLA"/>
    <property type="match status" value="1"/>
</dbReference>
<dbReference type="STRING" id="1286106.MPL1_07144"/>
<dbReference type="PROSITE" id="PS50983">
    <property type="entry name" value="FE_B12_PBP"/>
    <property type="match status" value="1"/>
</dbReference>
<dbReference type="AlphaFoldDB" id="M7P0S8"/>
<evidence type="ECO:0000313" key="3">
    <source>
        <dbReference type="EMBL" id="EMR13077.1"/>
    </source>
</evidence>
<evidence type="ECO:0000259" key="2">
    <source>
        <dbReference type="PROSITE" id="PS50983"/>
    </source>
</evidence>
<dbReference type="GO" id="GO:0071281">
    <property type="term" value="P:cellular response to iron ion"/>
    <property type="evidence" value="ECO:0007669"/>
    <property type="project" value="TreeGrafter"/>
</dbReference>
<evidence type="ECO:0000313" key="4">
    <source>
        <dbReference type="Proteomes" id="UP000012019"/>
    </source>
</evidence>
<dbReference type="NCBIfam" id="NF038402">
    <property type="entry name" value="TroA_like"/>
    <property type="match status" value="1"/>
</dbReference>
<dbReference type="InterPro" id="IPR002491">
    <property type="entry name" value="ABC_transptr_periplasmic_BD"/>
</dbReference>
<organism evidence="3 4">
    <name type="scientific">Methylophaga lonarensis MPL</name>
    <dbReference type="NCBI Taxonomy" id="1286106"/>
    <lineage>
        <taxon>Bacteria</taxon>
        <taxon>Pseudomonadati</taxon>
        <taxon>Pseudomonadota</taxon>
        <taxon>Gammaproteobacteria</taxon>
        <taxon>Thiotrichales</taxon>
        <taxon>Piscirickettsiaceae</taxon>
        <taxon>Methylophaga</taxon>
    </lineage>
</organism>
<dbReference type="InterPro" id="IPR054828">
    <property type="entry name" value="Vit_B12_bind_prot"/>
</dbReference>
<dbReference type="EMBL" id="APHR01000035">
    <property type="protein sequence ID" value="EMR13077.1"/>
    <property type="molecule type" value="Genomic_DNA"/>
</dbReference>
<dbReference type="Gene3D" id="3.40.50.1980">
    <property type="entry name" value="Nitrogenase molybdenum iron protein domain"/>
    <property type="match status" value="2"/>
</dbReference>
<dbReference type="PATRIC" id="fig|1286106.3.peg.1434"/>
<proteinExistence type="predicted"/>
<feature type="domain" description="Fe/B12 periplasmic-binding" evidence="2">
    <location>
        <begin position="41"/>
        <end position="301"/>
    </location>
</feature>
<keyword evidence="1" id="KW-0732">Signal</keyword>
<name>M7P0S8_9GAMM</name>
<dbReference type="Proteomes" id="UP000012019">
    <property type="component" value="Unassembled WGS sequence"/>
</dbReference>
<dbReference type="eggNOG" id="COG0614">
    <property type="taxonomic scope" value="Bacteria"/>
</dbReference>
<sequence>MRRYWPLSVFIAIFVYLVIVANSQPTGRDEVNAQDDAEVERIISLAPSITETLYSIGLADQLIAVTDFCNTPTNTPPKPTIGAYLDPNLEAIVAMQPDLVILLDRQQRVVQQLQQLGIRTLPVNHASLDGILTSMHDIAVNTGAVEQVSKLLASLQTRIDHVQAMTADQEMPSVLLAIAHAGASEQQFGQIYVAGQHDFYNDLLKLAGAHNSYQDRRVSVPSLSTEGILRLNPDIIIDLYPASGQHPFNLDIMQAHWQKLSQVNAIRNDQLHLIEASYAVIPGPGVVDLLEHIARLIHPQLQWTADAD</sequence>